<evidence type="ECO:0008006" key="3">
    <source>
        <dbReference type="Google" id="ProtNLM"/>
    </source>
</evidence>
<proteinExistence type="predicted"/>
<gene>
    <name evidence="1" type="ORF">ACFOVU_12060</name>
</gene>
<dbReference type="Proteomes" id="UP001595847">
    <property type="component" value="Unassembled WGS sequence"/>
</dbReference>
<accession>A0ABV8FMV4</accession>
<evidence type="ECO:0000313" key="2">
    <source>
        <dbReference type="Proteomes" id="UP001595847"/>
    </source>
</evidence>
<dbReference type="EMBL" id="JBHSBH010000008">
    <property type="protein sequence ID" value="MFC3996653.1"/>
    <property type="molecule type" value="Genomic_DNA"/>
</dbReference>
<sequence>MNVPAESVEHYEALLDERDAQVAEQRLADVRAGRSATLSIEEAKRALDL</sequence>
<organism evidence="1 2">
    <name type="scientific">Nocardiopsis sediminis</name>
    <dbReference type="NCBI Taxonomy" id="1778267"/>
    <lineage>
        <taxon>Bacteria</taxon>
        <taxon>Bacillati</taxon>
        <taxon>Actinomycetota</taxon>
        <taxon>Actinomycetes</taxon>
        <taxon>Streptosporangiales</taxon>
        <taxon>Nocardiopsidaceae</taxon>
        <taxon>Nocardiopsis</taxon>
    </lineage>
</organism>
<dbReference type="RefSeq" id="WP_378532912.1">
    <property type="nucleotide sequence ID" value="NZ_JBHSBH010000008.1"/>
</dbReference>
<evidence type="ECO:0000313" key="1">
    <source>
        <dbReference type="EMBL" id="MFC3996653.1"/>
    </source>
</evidence>
<reference evidence="2" key="1">
    <citation type="journal article" date="2019" name="Int. J. Syst. Evol. Microbiol.">
        <title>The Global Catalogue of Microorganisms (GCM) 10K type strain sequencing project: providing services to taxonomists for standard genome sequencing and annotation.</title>
        <authorList>
            <consortium name="The Broad Institute Genomics Platform"/>
            <consortium name="The Broad Institute Genome Sequencing Center for Infectious Disease"/>
            <person name="Wu L."/>
            <person name="Ma J."/>
        </authorList>
    </citation>
    <scope>NUCLEOTIDE SEQUENCE [LARGE SCALE GENOMIC DNA]</scope>
    <source>
        <strain evidence="2">TBRC 1826</strain>
    </source>
</reference>
<comment type="caution">
    <text evidence="1">The sequence shown here is derived from an EMBL/GenBank/DDBJ whole genome shotgun (WGS) entry which is preliminary data.</text>
</comment>
<protein>
    <recommendedName>
        <fullName evidence="3">Antitoxin</fullName>
    </recommendedName>
</protein>
<keyword evidence="2" id="KW-1185">Reference proteome</keyword>
<name>A0ABV8FMV4_9ACTN</name>